<keyword evidence="2" id="KW-0472">Membrane</keyword>
<evidence type="ECO:0000256" key="2">
    <source>
        <dbReference type="SAM" id="Phobius"/>
    </source>
</evidence>
<dbReference type="CDD" id="cd01949">
    <property type="entry name" value="GGDEF"/>
    <property type="match status" value="1"/>
</dbReference>
<dbReference type="PANTHER" id="PTHR44757">
    <property type="entry name" value="DIGUANYLATE CYCLASE DGCP"/>
    <property type="match status" value="1"/>
</dbReference>
<evidence type="ECO:0000313" key="5">
    <source>
        <dbReference type="EMBL" id="MDI6103359.1"/>
    </source>
</evidence>
<dbReference type="Pfam" id="PF00563">
    <property type="entry name" value="EAL"/>
    <property type="match status" value="1"/>
</dbReference>
<dbReference type="Proteomes" id="UP001241758">
    <property type="component" value="Unassembled WGS sequence"/>
</dbReference>
<feature type="transmembrane region" description="Helical" evidence="2">
    <location>
        <begin position="203"/>
        <end position="223"/>
    </location>
</feature>
<feature type="region of interest" description="Disordered" evidence="1">
    <location>
        <begin position="749"/>
        <end position="770"/>
    </location>
</feature>
<feature type="transmembrane region" description="Helical" evidence="2">
    <location>
        <begin position="77"/>
        <end position="96"/>
    </location>
</feature>
<sequence length="770" mass="83219">MASLTMMPARGRMWLRAGFGVGVVLLVAQFLTIMPAVRSWVSGHSWADDILQDAVYLLAAALVLTRAVVVRQDRGAWLLMAAGLSFYAAGTVYWIAVVVKQDPPPYPSASDVMWLMYYPFAYAAVSRLLRARQSRISLSAWLDGLIAAACAAAVASMVFLTGFTWGGSGWSVVVSLAYPIADIVLAGVLLGAWALSGWRLERLWILLLAGMGLNTVANGIHMWETTTGMSIPGHWTDTLWTVALAVIVAAAWQSPQPTSERLPARALVGVALPAVLACVSMALLLAGSWRYDGLPRASSALAAAAITAAIVRMLLTVRAVEALADARRQARTDDLTGLPNRRLFQETLDRDLHDRDARAPLAVAIIDLDRFKEINDSFGHQLGDRLLQLVAARLACAVGTDGVLARLGGDEFGVILPGAGAERAQEIAARLLAALRLSFDLEQIALHVDASVGVAFFPDHGADCVMLMRHADSAMYIAKDDHIGVAVASTVTDLDDGRRRLATLEELRAGLDRGELILHYQPQLNLTADAVTGVEALVRWNHPERGLVYPDVFLPLAERAGLMGRLTSQVLEMAIEQCRAWRADGLKLAVAVNLSASNLQDTALPGYVADVLSRHGVPSAALHLEVTEEILMRDAARATDVLAELRAMGVRLAVDDYGTGYSSLAYLHALPVDDLKLDRAFVAHCDTDPRSAAIVKSTVELAHNLGMRMIAEGVENGAALELLRQWDCDLVQGYHLSRPQPPDRLAAWLRQRQPPTQPDHGARKPAIADR</sequence>
<gene>
    <name evidence="5" type="ORF">QLQ12_32595</name>
</gene>
<dbReference type="Gene3D" id="3.20.20.450">
    <property type="entry name" value="EAL domain"/>
    <property type="match status" value="1"/>
</dbReference>
<feature type="transmembrane region" description="Helical" evidence="2">
    <location>
        <begin position="141"/>
        <end position="164"/>
    </location>
</feature>
<keyword evidence="6" id="KW-1185">Reference proteome</keyword>
<feature type="transmembrane region" description="Helical" evidence="2">
    <location>
        <begin position="264"/>
        <end position="287"/>
    </location>
</feature>
<feature type="transmembrane region" description="Helical" evidence="2">
    <location>
        <begin position="235"/>
        <end position="252"/>
    </location>
</feature>
<evidence type="ECO:0000256" key="1">
    <source>
        <dbReference type="SAM" id="MobiDB-lite"/>
    </source>
</evidence>
<dbReference type="RefSeq" id="WP_282764395.1">
    <property type="nucleotide sequence ID" value="NZ_JASCTH010000025.1"/>
</dbReference>
<feature type="domain" description="EAL" evidence="3">
    <location>
        <begin position="500"/>
        <end position="753"/>
    </location>
</feature>
<dbReference type="PROSITE" id="PS50887">
    <property type="entry name" value="GGDEF"/>
    <property type="match status" value="1"/>
</dbReference>
<dbReference type="PANTHER" id="PTHR44757:SF2">
    <property type="entry name" value="BIOFILM ARCHITECTURE MAINTENANCE PROTEIN MBAA"/>
    <property type="match status" value="1"/>
</dbReference>
<proteinExistence type="predicted"/>
<feature type="transmembrane region" description="Helical" evidence="2">
    <location>
        <begin position="54"/>
        <end position="70"/>
    </location>
</feature>
<dbReference type="InterPro" id="IPR000160">
    <property type="entry name" value="GGDEF_dom"/>
</dbReference>
<feature type="transmembrane region" description="Helical" evidence="2">
    <location>
        <begin position="176"/>
        <end position="196"/>
    </location>
</feature>
<dbReference type="NCBIfam" id="TIGR00254">
    <property type="entry name" value="GGDEF"/>
    <property type="match status" value="1"/>
</dbReference>
<organism evidence="5 6">
    <name type="scientific">Actinoplanes sandaracinus</name>
    <dbReference type="NCBI Taxonomy" id="3045177"/>
    <lineage>
        <taxon>Bacteria</taxon>
        <taxon>Bacillati</taxon>
        <taxon>Actinomycetota</taxon>
        <taxon>Actinomycetes</taxon>
        <taxon>Micromonosporales</taxon>
        <taxon>Micromonosporaceae</taxon>
        <taxon>Actinoplanes</taxon>
    </lineage>
</organism>
<keyword evidence="2" id="KW-1133">Transmembrane helix</keyword>
<comment type="caution">
    <text evidence="5">The sequence shown here is derived from an EMBL/GenBank/DDBJ whole genome shotgun (WGS) entry which is preliminary data.</text>
</comment>
<dbReference type="PROSITE" id="PS50883">
    <property type="entry name" value="EAL"/>
    <property type="match status" value="1"/>
</dbReference>
<feature type="domain" description="GGDEF" evidence="4">
    <location>
        <begin position="359"/>
        <end position="493"/>
    </location>
</feature>
<protein>
    <submittedName>
        <fullName evidence="5">EAL domain-containing protein</fullName>
    </submittedName>
</protein>
<dbReference type="Gene3D" id="3.30.70.270">
    <property type="match status" value="1"/>
</dbReference>
<dbReference type="SUPFAM" id="SSF55073">
    <property type="entry name" value="Nucleotide cyclase"/>
    <property type="match status" value="1"/>
</dbReference>
<dbReference type="SUPFAM" id="SSF141868">
    <property type="entry name" value="EAL domain-like"/>
    <property type="match status" value="1"/>
</dbReference>
<name>A0ABT6WUE1_9ACTN</name>
<dbReference type="SMART" id="SM00052">
    <property type="entry name" value="EAL"/>
    <property type="match status" value="1"/>
</dbReference>
<evidence type="ECO:0000259" key="4">
    <source>
        <dbReference type="PROSITE" id="PS50887"/>
    </source>
</evidence>
<dbReference type="EMBL" id="JASCTH010000025">
    <property type="protein sequence ID" value="MDI6103359.1"/>
    <property type="molecule type" value="Genomic_DNA"/>
</dbReference>
<feature type="compositionally biased region" description="Basic and acidic residues" evidence="1">
    <location>
        <begin position="760"/>
        <end position="770"/>
    </location>
</feature>
<evidence type="ECO:0000259" key="3">
    <source>
        <dbReference type="PROSITE" id="PS50883"/>
    </source>
</evidence>
<dbReference type="InterPro" id="IPR052155">
    <property type="entry name" value="Biofilm_reg_signaling"/>
</dbReference>
<keyword evidence="2" id="KW-0812">Transmembrane</keyword>
<dbReference type="InterPro" id="IPR029787">
    <property type="entry name" value="Nucleotide_cyclase"/>
</dbReference>
<dbReference type="InterPro" id="IPR043128">
    <property type="entry name" value="Rev_trsase/Diguanyl_cyclase"/>
</dbReference>
<dbReference type="CDD" id="cd01948">
    <property type="entry name" value="EAL"/>
    <property type="match status" value="1"/>
</dbReference>
<reference evidence="5 6" key="1">
    <citation type="submission" date="2023-05" db="EMBL/GenBank/DDBJ databases">
        <title>Actinoplanes sp. NEAU-A12 genome sequencing.</title>
        <authorList>
            <person name="Wang Z.-S."/>
        </authorList>
    </citation>
    <scope>NUCLEOTIDE SEQUENCE [LARGE SCALE GENOMIC DNA]</scope>
    <source>
        <strain evidence="5 6">NEAU-A12</strain>
    </source>
</reference>
<feature type="transmembrane region" description="Helical" evidence="2">
    <location>
        <begin position="112"/>
        <end position="129"/>
    </location>
</feature>
<dbReference type="InterPro" id="IPR035919">
    <property type="entry name" value="EAL_sf"/>
</dbReference>
<dbReference type="InterPro" id="IPR001633">
    <property type="entry name" value="EAL_dom"/>
</dbReference>
<evidence type="ECO:0000313" key="6">
    <source>
        <dbReference type="Proteomes" id="UP001241758"/>
    </source>
</evidence>
<accession>A0ABT6WUE1</accession>
<dbReference type="SMART" id="SM00267">
    <property type="entry name" value="GGDEF"/>
    <property type="match status" value="1"/>
</dbReference>
<dbReference type="Pfam" id="PF00990">
    <property type="entry name" value="GGDEF"/>
    <property type="match status" value="1"/>
</dbReference>